<dbReference type="GO" id="GO:0050188">
    <property type="term" value="F:phosphoenolpyruvate mutase activity"/>
    <property type="evidence" value="ECO:0007669"/>
    <property type="project" value="UniProtKB-EC"/>
</dbReference>
<dbReference type="InterPro" id="IPR050385">
    <property type="entry name" value="Archaeal_FAD_synthase"/>
</dbReference>
<keyword evidence="1" id="KW-0808">Transferase</keyword>
<dbReference type="AlphaFoldDB" id="A0A1G1W4P3"/>
<dbReference type="InterPro" id="IPR040442">
    <property type="entry name" value="Pyrv_kinase-like_dom_sf"/>
</dbReference>
<dbReference type="InterPro" id="IPR004821">
    <property type="entry name" value="Cyt_trans-like"/>
</dbReference>
<dbReference type="Gene3D" id="3.40.50.620">
    <property type="entry name" value="HUPs"/>
    <property type="match status" value="1"/>
</dbReference>
<dbReference type="PANTHER" id="PTHR43793:SF1">
    <property type="entry name" value="FAD SYNTHASE"/>
    <property type="match status" value="1"/>
</dbReference>
<evidence type="ECO:0000259" key="5">
    <source>
        <dbReference type="Pfam" id="PF01467"/>
    </source>
</evidence>
<dbReference type="InterPro" id="IPR039556">
    <property type="entry name" value="ICL/PEPM"/>
</dbReference>
<comment type="caution">
    <text evidence="6">The sequence shown here is derived from an EMBL/GenBank/DDBJ whole genome shotgun (WGS) entry which is preliminary data.</text>
</comment>
<gene>
    <name evidence="6" type="ORF">A2113_00445</name>
</gene>
<dbReference type="Proteomes" id="UP000176299">
    <property type="component" value="Unassembled WGS sequence"/>
</dbReference>
<dbReference type="InterPro" id="IPR014729">
    <property type="entry name" value="Rossmann-like_a/b/a_fold"/>
</dbReference>
<keyword evidence="6" id="KW-0670">Pyruvate</keyword>
<dbReference type="Gene3D" id="3.20.20.60">
    <property type="entry name" value="Phosphoenolpyruvate-binding domains"/>
    <property type="match status" value="1"/>
</dbReference>
<protein>
    <recommendedName>
        <fullName evidence="4">phosphoenolpyruvate mutase</fullName>
        <ecNumber evidence="4">5.4.2.9</ecNumber>
    </recommendedName>
</protein>
<dbReference type="SUPFAM" id="SSF52374">
    <property type="entry name" value="Nucleotidylyl transferase"/>
    <property type="match status" value="1"/>
</dbReference>
<evidence type="ECO:0000256" key="4">
    <source>
        <dbReference type="ARBA" id="ARBA00024063"/>
    </source>
</evidence>
<name>A0A1G1W4P3_9BACT</name>
<dbReference type="EC" id="5.4.2.9" evidence="4"/>
<organism evidence="6 7">
    <name type="scientific">Candidatus Woykebacteria bacterium GWA1_44_8</name>
    <dbReference type="NCBI Taxonomy" id="1802591"/>
    <lineage>
        <taxon>Bacteria</taxon>
        <taxon>Candidatus Woykeibacteriota</taxon>
    </lineage>
</organism>
<dbReference type="STRING" id="1802591.A2113_00445"/>
<dbReference type="NCBIfam" id="TIGR00125">
    <property type="entry name" value="cyt_tran_rel"/>
    <property type="match status" value="1"/>
</dbReference>
<dbReference type="PANTHER" id="PTHR43793">
    <property type="entry name" value="FAD SYNTHASE"/>
    <property type="match status" value="1"/>
</dbReference>
<dbReference type="Pfam" id="PF01467">
    <property type="entry name" value="CTP_transf_like"/>
    <property type="match status" value="1"/>
</dbReference>
<evidence type="ECO:0000313" key="7">
    <source>
        <dbReference type="Proteomes" id="UP000176299"/>
    </source>
</evidence>
<dbReference type="NCBIfam" id="TIGR02320">
    <property type="entry name" value="PEP_mutase"/>
    <property type="match status" value="1"/>
</dbReference>
<evidence type="ECO:0000313" key="6">
    <source>
        <dbReference type="EMBL" id="OGY22628.1"/>
    </source>
</evidence>
<reference evidence="6 7" key="1">
    <citation type="journal article" date="2016" name="Nat. Commun.">
        <title>Thousands of microbial genomes shed light on interconnected biogeochemical processes in an aquifer system.</title>
        <authorList>
            <person name="Anantharaman K."/>
            <person name="Brown C.T."/>
            <person name="Hug L.A."/>
            <person name="Sharon I."/>
            <person name="Castelle C.J."/>
            <person name="Probst A.J."/>
            <person name="Thomas B.C."/>
            <person name="Singh A."/>
            <person name="Wilkins M.J."/>
            <person name="Karaoz U."/>
            <person name="Brodie E.L."/>
            <person name="Williams K.H."/>
            <person name="Hubbard S.S."/>
            <person name="Banfield J.F."/>
        </authorList>
    </citation>
    <scope>NUCLEOTIDE SEQUENCE [LARGE SCALE GENOMIC DNA]</scope>
</reference>
<feature type="domain" description="Cytidyltransferase-like" evidence="5">
    <location>
        <begin position="12"/>
        <end position="130"/>
    </location>
</feature>
<dbReference type="SUPFAM" id="SSF51621">
    <property type="entry name" value="Phosphoenolpyruvate/pyruvate domain"/>
    <property type="match status" value="1"/>
</dbReference>
<accession>A0A1G1W4P3</accession>
<dbReference type="EMBL" id="MHCN01000003">
    <property type="protein sequence ID" value="OGY22628.1"/>
    <property type="molecule type" value="Genomic_DNA"/>
</dbReference>
<dbReference type="Pfam" id="PF13714">
    <property type="entry name" value="PEP_mutase"/>
    <property type="match status" value="1"/>
</dbReference>
<keyword evidence="3" id="KW-0413">Isomerase</keyword>
<dbReference type="CDD" id="cd00377">
    <property type="entry name" value="ICL_PEPM"/>
    <property type="match status" value="1"/>
</dbReference>
<dbReference type="InterPro" id="IPR015813">
    <property type="entry name" value="Pyrv/PenolPyrv_kinase-like_dom"/>
</dbReference>
<sequence>MAKKVYVGMAADLLHEGHMNIINTARELGDVTIGLLTDKAIASYKRLPMLTYEQRKRVIENIVGVKVVLPQETLDYVPNLMALKPDYVVHGDDWTTGVQSKVRQRVIETLAQWGGELIEPKYTEGISSTVLVSAISSRGVTPDERRGLLRRLIYSKPIVRILEAHNGLTGLIAEKIKIVDAEGQGREFDGTWLSSLTHSTSKGKPDIQYMDITSMAQTISEIFEIGSKPMIVDVDNGGLAEHFVFTIRTLERLGVSAVIVEDKVGPKRNSLFGTEVKQTQDNVENFCDKIRAGKAAQVTDSFMIIARVESLILGIGLEDALMRARAYIMAGADGIMIHSKNEDPKEVIEFCHAYAQFERKVPLVVVPSSYNTITENELVDAGVNIVIYANQMLRSAYPAMVKTAESILKYQRAFEANEYCMPIKEIIKLIPQPDAIYKESNNIPISDHVVK</sequence>
<evidence type="ECO:0000256" key="2">
    <source>
        <dbReference type="ARBA" id="ARBA00022695"/>
    </source>
</evidence>
<keyword evidence="2" id="KW-0548">Nucleotidyltransferase</keyword>
<evidence type="ECO:0000256" key="3">
    <source>
        <dbReference type="ARBA" id="ARBA00023235"/>
    </source>
</evidence>
<dbReference type="GO" id="GO:0016779">
    <property type="term" value="F:nucleotidyltransferase activity"/>
    <property type="evidence" value="ECO:0007669"/>
    <property type="project" value="UniProtKB-KW"/>
</dbReference>
<proteinExistence type="predicted"/>
<dbReference type="InterPro" id="IPR012698">
    <property type="entry name" value="PEnolPyrv_PMutase_core"/>
</dbReference>
<evidence type="ECO:0000256" key="1">
    <source>
        <dbReference type="ARBA" id="ARBA00022679"/>
    </source>
</evidence>